<dbReference type="Gene3D" id="1.10.12.10">
    <property type="entry name" value="Lyase 2-enoyl-coa Hydratase, Chain A, domain 2"/>
    <property type="match status" value="1"/>
</dbReference>
<dbReference type="PANTHER" id="PTHR43459:SF3">
    <property type="entry name" value="ENOYL-COA HYDRATASE ECHA15 (ENOYL HYDRASE) (UNSATURATED ACYL-COA HYDRATASE) (CROTONASE)-RELATED"/>
    <property type="match status" value="1"/>
</dbReference>
<dbReference type="HOGENOM" id="CLU_009834_7_2_5"/>
<dbReference type="SUPFAM" id="SSF52096">
    <property type="entry name" value="ClpP/crotonase"/>
    <property type="match status" value="1"/>
</dbReference>
<dbReference type="Proteomes" id="UP000001818">
    <property type="component" value="Chromosome"/>
</dbReference>
<dbReference type="InterPro" id="IPR029045">
    <property type="entry name" value="ClpP/crotonase-like_dom_sf"/>
</dbReference>
<comment type="similarity">
    <text evidence="1">Belongs to the enoyl-CoA hydratase/isomerase family.</text>
</comment>
<dbReference type="GO" id="GO:0004300">
    <property type="term" value="F:enoyl-CoA hydratase activity"/>
    <property type="evidence" value="ECO:0007669"/>
    <property type="project" value="UniProtKB-EC"/>
</dbReference>
<proteinExistence type="inferred from homology"/>
<evidence type="ECO:0000313" key="2">
    <source>
        <dbReference type="EMBL" id="ABE37592.1"/>
    </source>
</evidence>
<dbReference type="AlphaFoldDB" id="Q13E97"/>
<dbReference type="Pfam" id="PF00378">
    <property type="entry name" value="ECH_1"/>
    <property type="match status" value="1"/>
</dbReference>
<gene>
    <name evidence="2" type="ordered locus">RPD_0354</name>
</gene>
<protein>
    <submittedName>
        <fullName evidence="2">Enoyl-CoA hydratase</fullName>
        <ecNumber evidence="2">4.2.1.17</ecNumber>
    </submittedName>
</protein>
<dbReference type="InterPro" id="IPR001753">
    <property type="entry name" value="Enoyl-CoA_hydra/iso"/>
</dbReference>
<dbReference type="Gene3D" id="3.90.226.10">
    <property type="entry name" value="2-enoyl-CoA Hydratase, Chain A, domain 1"/>
    <property type="match status" value="1"/>
</dbReference>
<keyword evidence="2" id="KW-0456">Lyase</keyword>
<dbReference type="PANTHER" id="PTHR43459">
    <property type="entry name" value="ENOYL-COA HYDRATASE"/>
    <property type="match status" value="1"/>
</dbReference>
<sequence>MTDWKTKYKLITFDNDKGVLTVSFSREAKLNAVDARMHTEMSWLWGDVARDEATRAVLLTGAGAAFSAGGDLDWFKTMTPDALDRLFIEARRIIVDMLEVPQPIIAAVNGAATGLGATLALMSDIIYASEKATIADTHVLAGIGAGDGGVVIWPWLCGMARAKEYLMTGQKLNAREAHSIGLVNHVVAHDELLDTATRMARRLADGPQLAIRGTKFSLNKILREAVNLTLDTSLSLEKECFHSADHRECIDAFLEKRKPQFNR</sequence>
<accession>Q13E97</accession>
<dbReference type="BioCyc" id="RPAL316057:RPD_RS01820-MONOMER"/>
<name>Q13E97_RHOPS</name>
<dbReference type="InterPro" id="IPR014748">
    <property type="entry name" value="Enoyl-CoA_hydra_C"/>
</dbReference>
<dbReference type="KEGG" id="rpd:RPD_0354"/>
<dbReference type="EC" id="4.2.1.17" evidence="2"/>
<dbReference type="STRING" id="316057.RPD_0354"/>
<dbReference type="EMBL" id="CP000283">
    <property type="protein sequence ID" value="ABE37592.1"/>
    <property type="molecule type" value="Genomic_DNA"/>
</dbReference>
<dbReference type="eggNOG" id="COG1024">
    <property type="taxonomic scope" value="Bacteria"/>
</dbReference>
<evidence type="ECO:0000313" key="3">
    <source>
        <dbReference type="Proteomes" id="UP000001818"/>
    </source>
</evidence>
<dbReference type="CDD" id="cd06558">
    <property type="entry name" value="crotonase-like"/>
    <property type="match status" value="1"/>
</dbReference>
<organism evidence="2 3">
    <name type="scientific">Rhodopseudomonas palustris (strain BisB5)</name>
    <dbReference type="NCBI Taxonomy" id="316057"/>
    <lineage>
        <taxon>Bacteria</taxon>
        <taxon>Pseudomonadati</taxon>
        <taxon>Pseudomonadota</taxon>
        <taxon>Alphaproteobacteria</taxon>
        <taxon>Hyphomicrobiales</taxon>
        <taxon>Nitrobacteraceae</taxon>
        <taxon>Rhodopseudomonas</taxon>
    </lineage>
</organism>
<evidence type="ECO:0000256" key="1">
    <source>
        <dbReference type="ARBA" id="ARBA00005254"/>
    </source>
</evidence>
<reference evidence="2 3" key="1">
    <citation type="submission" date="2006-03" db="EMBL/GenBank/DDBJ databases">
        <title>Complete sequence of Rhodopseudomonas palustris BisB5.</title>
        <authorList>
            <consortium name="US DOE Joint Genome Institute"/>
            <person name="Copeland A."/>
            <person name="Lucas S."/>
            <person name="Lapidus A."/>
            <person name="Barry K."/>
            <person name="Detter J.C."/>
            <person name="Glavina del Rio T."/>
            <person name="Hammon N."/>
            <person name="Israni S."/>
            <person name="Dalin E."/>
            <person name="Tice H."/>
            <person name="Pitluck S."/>
            <person name="Chain P."/>
            <person name="Malfatti S."/>
            <person name="Shin M."/>
            <person name="Vergez L."/>
            <person name="Schmutz J."/>
            <person name="Larimer F."/>
            <person name="Land M."/>
            <person name="Hauser L."/>
            <person name="Pelletier D.A."/>
            <person name="Kyrpides N."/>
            <person name="Lykidis A."/>
            <person name="Oda Y."/>
            <person name="Harwood C.S."/>
            <person name="Richardson P."/>
        </authorList>
    </citation>
    <scope>NUCLEOTIDE SEQUENCE [LARGE SCALE GENOMIC DNA]</scope>
    <source>
        <strain evidence="2 3">BisB5</strain>
    </source>
</reference>